<dbReference type="PANTHER" id="PTHR46609:SF8">
    <property type="entry name" value="YQAJ VIRAL RECOMBINASE DOMAIN-CONTAINING PROTEIN"/>
    <property type="match status" value="1"/>
</dbReference>
<keyword evidence="4" id="KW-1185">Reference proteome</keyword>
<feature type="region of interest" description="Disordered" evidence="1">
    <location>
        <begin position="61"/>
        <end position="94"/>
    </location>
</feature>
<feature type="region of interest" description="Disordered" evidence="1">
    <location>
        <begin position="1"/>
        <end position="45"/>
    </location>
</feature>
<feature type="domain" description="YqaJ viral recombinase" evidence="2">
    <location>
        <begin position="135"/>
        <end position="311"/>
    </location>
</feature>
<dbReference type="Gene3D" id="3.90.320.10">
    <property type="match status" value="1"/>
</dbReference>
<organism evidence="3 4">
    <name type="scientific">Xyrichtys novacula</name>
    <name type="common">Pearly razorfish</name>
    <name type="synonym">Hemipteronotus novacula</name>
    <dbReference type="NCBI Taxonomy" id="13765"/>
    <lineage>
        <taxon>Eukaryota</taxon>
        <taxon>Metazoa</taxon>
        <taxon>Chordata</taxon>
        <taxon>Craniata</taxon>
        <taxon>Vertebrata</taxon>
        <taxon>Euteleostomi</taxon>
        <taxon>Actinopterygii</taxon>
        <taxon>Neopterygii</taxon>
        <taxon>Teleostei</taxon>
        <taxon>Neoteleostei</taxon>
        <taxon>Acanthomorphata</taxon>
        <taxon>Eupercaria</taxon>
        <taxon>Labriformes</taxon>
        <taxon>Labridae</taxon>
        <taxon>Xyrichtys</taxon>
    </lineage>
</organism>
<dbReference type="EMBL" id="OY660873">
    <property type="protein sequence ID" value="CAJ1066382.1"/>
    <property type="molecule type" value="Genomic_DNA"/>
</dbReference>
<protein>
    <submittedName>
        <fullName evidence="3">Uncharacterized protein LOC117809835</fullName>
    </submittedName>
</protein>
<sequence length="371" mass="42226">MQNQNTDRIIPKVRYHPTIQMPGNKGQIKTPQTQKARPSPVRTPQTRIKVVHQILQVDPSVRPCLVPNSGPKPANTPDQKSVQRSDTNPPLMPAQVLGEASFTPDQIPVGVEVQLDRRVVEEVESLTRGQRTNQKWFNWRKNRITASVAHRIAHCRFVNGRSKTPPISYIDDIAGERRRIQTRAMTWGINREAEVVRKYQGLKSAELGRSVTVRDCGLFIDSQRSWLAATPDGIVMDSLTGQWLICLEVKCPYKHRNSRVEDACREDKAFCLEIQDEDRVGQKPVGSPVYCLKKSHSYYTQIQCQLAVTGLQQADLVVYTLKETAIVPVTFDPDLWEETVSKLEVFYRKAFLPLLREKTQKRPAVAVRPEL</sequence>
<dbReference type="PANTHER" id="PTHR46609">
    <property type="entry name" value="EXONUCLEASE, PHAGE-TYPE/RECB, C-TERMINAL DOMAIN-CONTAINING PROTEIN"/>
    <property type="match status" value="1"/>
</dbReference>
<dbReference type="SUPFAM" id="SSF52980">
    <property type="entry name" value="Restriction endonuclease-like"/>
    <property type="match status" value="1"/>
</dbReference>
<gene>
    <name evidence="3" type="ORF">XNOV1_A026029</name>
</gene>
<dbReference type="InterPro" id="IPR011335">
    <property type="entry name" value="Restrct_endonuc-II-like"/>
</dbReference>
<dbReference type="InterPro" id="IPR011604">
    <property type="entry name" value="PDDEXK-like_dom_sf"/>
</dbReference>
<dbReference type="AlphaFoldDB" id="A0AAV1FXN1"/>
<feature type="compositionally biased region" description="Polar residues" evidence="1">
    <location>
        <begin position="27"/>
        <end position="45"/>
    </location>
</feature>
<evidence type="ECO:0000256" key="1">
    <source>
        <dbReference type="SAM" id="MobiDB-lite"/>
    </source>
</evidence>
<dbReference type="GO" id="GO:0006281">
    <property type="term" value="P:DNA repair"/>
    <property type="evidence" value="ECO:0007669"/>
    <property type="project" value="UniProtKB-ARBA"/>
</dbReference>
<name>A0AAV1FXN1_XYRNO</name>
<feature type="compositionally biased region" description="Polar residues" evidence="1">
    <location>
        <begin position="76"/>
        <end position="88"/>
    </location>
</feature>
<evidence type="ECO:0000313" key="4">
    <source>
        <dbReference type="Proteomes" id="UP001178508"/>
    </source>
</evidence>
<dbReference type="InterPro" id="IPR019080">
    <property type="entry name" value="YqaJ_viral_recombinase"/>
</dbReference>
<dbReference type="Proteomes" id="UP001178508">
    <property type="component" value="Chromosome 10"/>
</dbReference>
<reference evidence="3" key="1">
    <citation type="submission" date="2023-08" db="EMBL/GenBank/DDBJ databases">
        <authorList>
            <person name="Alioto T."/>
            <person name="Alioto T."/>
            <person name="Gomez Garrido J."/>
        </authorList>
    </citation>
    <scope>NUCLEOTIDE SEQUENCE</scope>
</reference>
<accession>A0AAV1FXN1</accession>
<dbReference type="Pfam" id="PF09588">
    <property type="entry name" value="YqaJ"/>
    <property type="match status" value="1"/>
</dbReference>
<proteinExistence type="predicted"/>
<dbReference type="InterPro" id="IPR051703">
    <property type="entry name" value="NF-kappa-B_Signaling_Reg"/>
</dbReference>
<dbReference type="CDD" id="cd22343">
    <property type="entry name" value="PDDEXK_lambda_exonuclease-like"/>
    <property type="match status" value="1"/>
</dbReference>
<evidence type="ECO:0000313" key="3">
    <source>
        <dbReference type="EMBL" id="CAJ1066382.1"/>
    </source>
</evidence>
<evidence type="ECO:0000259" key="2">
    <source>
        <dbReference type="Pfam" id="PF09588"/>
    </source>
</evidence>